<dbReference type="AlphaFoldDB" id="A0A8C4KIB6"/>
<dbReference type="FunFam" id="3.80.10.10:FF:001438">
    <property type="entry name" value="Uncharacterized protein"/>
    <property type="match status" value="1"/>
</dbReference>
<dbReference type="Ensembl" id="ENSDNVT00000030103.1">
    <property type="protein sequence ID" value="ENSDNVP00000024880.1"/>
    <property type="gene ID" value="ENSDNVG00000017303.1"/>
</dbReference>
<keyword evidence="6" id="KW-0677">Repeat</keyword>
<evidence type="ECO:0000256" key="1">
    <source>
        <dbReference type="ARBA" id="ARBA00004236"/>
    </source>
</evidence>
<evidence type="ECO:0000313" key="11">
    <source>
        <dbReference type="Ensembl" id="ENSDNVP00000024880.1"/>
    </source>
</evidence>
<evidence type="ECO:0000256" key="6">
    <source>
        <dbReference type="ARBA" id="ARBA00022737"/>
    </source>
</evidence>
<dbReference type="PANTHER" id="PTHR24366">
    <property type="entry name" value="IG(IMMUNOGLOBULIN) AND LRR(LEUCINE RICH REPEAT) DOMAINS"/>
    <property type="match status" value="1"/>
</dbReference>
<feature type="signal peptide" evidence="10">
    <location>
        <begin position="1"/>
        <end position="22"/>
    </location>
</feature>
<dbReference type="Pfam" id="PF00560">
    <property type="entry name" value="LRR_1"/>
    <property type="match status" value="2"/>
</dbReference>
<reference evidence="11" key="2">
    <citation type="submission" date="2025-09" db="UniProtKB">
        <authorList>
            <consortium name="Ensembl"/>
        </authorList>
    </citation>
    <scope>IDENTIFICATION</scope>
</reference>
<keyword evidence="2" id="KW-1003">Cell membrane</keyword>
<keyword evidence="7" id="KW-1133">Transmembrane helix</keyword>
<dbReference type="SMART" id="SM00369">
    <property type="entry name" value="LRR_TYP"/>
    <property type="match status" value="11"/>
</dbReference>
<protein>
    <submittedName>
        <fullName evidence="11">Nyctalopin-like</fullName>
    </submittedName>
</protein>
<dbReference type="Pfam" id="PF13855">
    <property type="entry name" value="LRR_8"/>
    <property type="match status" value="3"/>
</dbReference>
<accession>A0A8C4KIB6</accession>
<sequence>MWLVMFFLVISVFTCAAKAGLGANISDPCPSVCKCTPEAIIRCNRAGLSALPAEIAASTVSLNLSNNYLRILSPNAFGNLTSLHSLWLDGNSLSFLAPGTFLALGQLRELHLSGNSRLTSLHPNAFRGLRNLASLDLSHCRIFEIHPLLFSHLPSLERLDLASNNMRYVPRAFGNLSSLATLSLEGNHIEALGRDSLRDLEALYELNLRRNRIWIIQTGAFAKLLRLGVLNLGHNHIADLPNRLFDGLIQLKTLHLEANRLTGVGCAFRQLPNLRSLYLNNNQLSSISPSAFARLTKLRFLHLNKNNLSSLPARLLAQLPGLKHVFLAHNPWQCGCDLLWVSRRAASSGGTVEGLPCALRPGASAACPPPPELGPEDECGAADAGGTPGPHARPGRLLPAVVACLAWGLARSDASPAAF</sequence>
<keyword evidence="12" id="KW-1185">Reference proteome</keyword>
<gene>
    <name evidence="11" type="primary">LOC112989713</name>
</gene>
<dbReference type="InterPro" id="IPR001611">
    <property type="entry name" value="Leu-rich_rpt"/>
</dbReference>
<keyword evidence="8" id="KW-0472">Membrane</keyword>
<dbReference type="SUPFAM" id="SSF52058">
    <property type="entry name" value="L domain-like"/>
    <property type="match status" value="1"/>
</dbReference>
<evidence type="ECO:0000256" key="9">
    <source>
        <dbReference type="SAM" id="MobiDB-lite"/>
    </source>
</evidence>
<dbReference type="PANTHER" id="PTHR24366:SF170">
    <property type="entry name" value="RE50361P"/>
    <property type="match status" value="1"/>
</dbReference>
<dbReference type="PROSITE" id="PS51450">
    <property type="entry name" value="LRR"/>
    <property type="match status" value="3"/>
</dbReference>
<feature type="region of interest" description="Disordered" evidence="9">
    <location>
        <begin position="368"/>
        <end position="392"/>
    </location>
</feature>
<keyword evidence="4" id="KW-0812">Transmembrane</keyword>
<dbReference type="InterPro" id="IPR032675">
    <property type="entry name" value="LRR_dom_sf"/>
</dbReference>
<dbReference type="InterPro" id="IPR003591">
    <property type="entry name" value="Leu-rich_rpt_typical-subtyp"/>
</dbReference>
<evidence type="ECO:0000313" key="12">
    <source>
        <dbReference type="Proteomes" id="UP000694423"/>
    </source>
</evidence>
<evidence type="ECO:0000256" key="2">
    <source>
        <dbReference type="ARBA" id="ARBA00022475"/>
    </source>
</evidence>
<evidence type="ECO:0000256" key="10">
    <source>
        <dbReference type="SAM" id="SignalP"/>
    </source>
</evidence>
<keyword evidence="3" id="KW-0433">Leucine-rich repeat</keyword>
<reference evidence="11" key="1">
    <citation type="submission" date="2025-08" db="UniProtKB">
        <authorList>
            <consortium name="Ensembl"/>
        </authorList>
    </citation>
    <scope>IDENTIFICATION</scope>
</reference>
<proteinExistence type="predicted"/>
<evidence type="ECO:0000256" key="3">
    <source>
        <dbReference type="ARBA" id="ARBA00022614"/>
    </source>
</evidence>
<dbReference type="Gene3D" id="3.80.10.10">
    <property type="entry name" value="Ribonuclease Inhibitor"/>
    <property type="match status" value="3"/>
</dbReference>
<name>A0A8C4KIB6_DRONO</name>
<comment type="subcellular location">
    <subcellularLocation>
        <location evidence="1">Cell membrane</location>
    </subcellularLocation>
</comment>
<dbReference type="Proteomes" id="UP000694423">
    <property type="component" value="Unplaced"/>
</dbReference>
<feature type="chain" id="PRO_5033998666" evidence="10">
    <location>
        <begin position="23"/>
        <end position="419"/>
    </location>
</feature>
<keyword evidence="5 10" id="KW-0732">Signal</keyword>
<evidence type="ECO:0000256" key="7">
    <source>
        <dbReference type="ARBA" id="ARBA00022989"/>
    </source>
</evidence>
<organism evidence="11 12">
    <name type="scientific">Dromaius novaehollandiae</name>
    <name type="common">Emu</name>
    <dbReference type="NCBI Taxonomy" id="8790"/>
    <lineage>
        <taxon>Eukaryota</taxon>
        <taxon>Metazoa</taxon>
        <taxon>Chordata</taxon>
        <taxon>Craniata</taxon>
        <taxon>Vertebrata</taxon>
        <taxon>Euteleostomi</taxon>
        <taxon>Archelosauria</taxon>
        <taxon>Archosauria</taxon>
        <taxon>Dinosauria</taxon>
        <taxon>Saurischia</taxon>
        <taxon>Theropoda</taxon>
        <taxon>Coelurosauria</taxon>
        <taxon>Aves</taxon>
        <taxon>Palaeognathae</taxon>
        <taxon>Casuariiformes</taxon>
        <taxon>Dromaiidae</taxon>
        <taxon>Dromaius</taxon>
    </lineage>
</organism>
<evidence type="ECO:0000256" key="5">
    <source>
        <dbReference type="ARBA" id="ARBA00022729"/>
    </source>
</evidence>
<dbReference type="GO" id="GO:0005886">
    <property type="term" value="C:plasma membrane"/>
    <property type="evidence" value="ECO:0007669"/>
    <property type="project" value="UniProtKB-SubCell"/>
</dbReference>
<evidence type="ECO:0000256" key="4">
    <source>
        <dbReference type="ARBA" id="ARBA00022692"/>
    </source>
</evidence>
<evidence type="ECO:0000256" key="8">
    <source>
        <dbReference type="ARBA" id="ARBA00023136"/>
    </source>
</evidence>